<gene>
    <name evidence="1" type="ORF">EVJ58_g4773</name>
</gene>
<evidence type="ECO:0000313" key="2">
    <source>
        <dbReference type="Proteomes" id="UP000298390"/>
    </source>
</evidence>
<dbReference type="AlphaFoldDB" id="A0A4Y9YEQ7"/>
<sequence length="87" mass="9712">MVSVSVPTEYYCPRHLDQRLLTSPHILLFVLCHLVAYPDDFRATVTPDEMLTILQDLLGHNIPAATATSVGPHHPFGTVLALFKFLQ</sequence>
<proteinExistence type="predicted"/>
<evidence type="ECO:0000313" key="1">
    <source>
        <dbReference type="EMBL" id="TFY61024.1"/>
    </source>
</evidence>
<organism evidence="1 2">
    <name type="scientific">Rhodofomes roseus</name>
    <dbReference type="NCBI Taxonomy" id="34475"/>
    <lineage>
        <taxon>Eukaryota</taxon>
        <taxon>Fungi</taxon>
        <taxon>Dikarya</taxon>
        <taxon>Basidiomycota</taxon>
        <taxon>Agaricomycotina</taxon>
        <taxon>Agaricomycetes</taxon>
        <taxon>Polyporales</taxon>
        <taxon>Rhodofomes</taxon>
    </lineage>
</organism>
<accession>A0A4Y9YEQ7</accession>
<protein>
    <submittedName>
        <fullName evidence="1">Uncharacterized protein</fullName>
    </submittedName>
</protein>
<dbReference type="Proteomes" id="UP000298390">
    <property type="component" value="Unassembled WGS sequence"/>
</dbReference>
<reference evidence="1 2" key="1">
    <citation type="submission" date="2019-01" db="EMBL/GenBank/DDBJ databases">
        <title>Genome sequencing of the rare red list fungi Fomitopsis rosea.</title>
        <authorList>
            <person name="Buettner E."/>
            <person name="Kellner H."/>
        </authorList>
    </citation>
    <scope>NUCLEOTIDE SEQUENCE [LARGE SCALE GENOMIC DNA]</scope>
    <source>
        <strain evidence="1 2">DSM 105464</strain>
    </source>
</reference>
<dbReference type="EMBL" id="SEKV01000226">
    <property type="protein sequence ID" value="TFY61024.1"/>
    <property type="molecule type" value="Genomic_DNA"/>
</dbReference>
<name>A0A4Y9YEQ7_9APHY</name>
<comment type="caution">
    <text evidence="1">The sequence shown here is derived from an EMBL/GenBank/DDBJ whole genome shotgun (WGS) entry which is preliminary data.</text>
</comment>